<proteinExistence type="predicted"/>
<sequence>MAALCALPLPSRAAADAELAAIAARPASRTQTQDALLNEWWKQGPNVSAEFVGRAREEALRDPRANEMMELYIQAAIAQGDTTRLERDLASLERAHPDDACFPYYRGLTLMPEEGTKAFQRALALDPDYAPALVAQAGLDLSAQEPALDQARTRLLQAARLDPGNYRTFYLLGQVYRRTGDEDSRLLALRRGVEIEPESPRPRQALLQALQEGASAAQKTGSIQTWAEETATFLEELAADVPGQSSLLYTAARVSMSTGARERSLADLDAALTAGFDDPISLESDGTFASLRQSGQLAPLVERARANRVTSEPALRAELRTERIDLEAPDFTLTRQGGGTVKLSELRGKVVILDFWATWCGPCRKALPVLQTYFENKPENVEVFCVNVFERDGGRSIESFWTQGKFPMPVLLGTNDTAEAYSVRSIPTLFVIGPDGKIGYRHQGFSPYLAEQLRWMSEDLLGL</sequence>
<dbReference type="Pfam" id="PF00578">
    <property type="entry name" value="AhpC-TSA"/>
    <property type="match status" value="1"/>
</dbReference>
<dbReference type="Gene3D" id="3.40.30.10">
    <property type="entry name" value="Glutaredoxin"/>
    <property type="match status" value="1"/>
</dbReference>
<reference evidence="3" key="1">
    <citation type="submission" date="2020-04" db="EMBL/GenBank/DDBJ databases">
        <authorList>
            <person name="Zhang T."/>
        </authorList>
    </citation>
    <scope>NUCLEOTIDE SEQUENCE</scope>
    <source>
        <strain evidence="3">HKST-UBA01</strain>
    </source>
</reference>
<dbReference type="EMBL" id="JAGQHR010000020">
    <property type="protein sequence ID" value="MCA9726331.1"/>
    <property type="molecule type" value="Genomic_DNA"/>
</dbReference>
<evidence type="ECO:0000313" key="4">
    <source>
        <dbReference type="Proteomes" id="UP000697710"/>
    </source>
</evidence>
<gene>
    <name evidence="3" type="ORF">KC729_01530</name>
</gene>
<dbReference type="PROSITE" id="PS51352">
    <property type="entry name" value="THIOREDOXIN_2"/>
    <property type="match status" value="1"/>
</dbReference>
<dbReference type="PANTHER" id="PTHR42852:SF17">
    <property type="entry name" value="THIOREDOXIN-LIKE PROTEIN HI_1115"/>
    <property type="match status" value="1"/>
</dbReference>
<dbReference type="InterPro" id="IPR011990">
    <property type="entry name" value="TPR-like_helical_dom_sf"/>
</dbReference>
<dbReference type="Proteomes" id="UP000697710">
    <property type="component" value="Unassembled WGS sequence"/>
</dbReference>
<dbReference type="SUPFAM" id="SSF52833">
    <property type="entry name" value="Thioredoxin-like"/>
    <property type="match status" value="1"/>
</dbReference>
<evidence type="ECO:0000313" key="3">
    <source>
        <dbReference type="EMBL" id="MCA9726331.1"/>
    </source>
</evidence>
<dbReference type="Gene3D" id="1.25.40.10">
    <property type="entry name" value="Tetratricopeptide repeat domain"/>
    <property type="match status" value="1"/>
</dbReference>
<dbReference type="SUPFAM" id="SSF48452">
    <property type="entry name" value="TPR-like"/>
    <property type="match status" value="1"/>
</dbReference>
<dbReference type="InterPro" id="IPR013766">
    <property type="entry name" value="Thioredoxin_domain"/>
</dbReference>
<dbReference type="InterPro" id="IPR000866">
    <property type="entry name" value="AhpC/TSA"/>
</dbReference>
<evidence type="ECO:0000259" key="2">
    <source>
        <dbReference type="PROSITE" id="PS51352"/>
    </source>
</evidence>
<reference evidence="3" key="2">
    <citation type="journal article" date="2021" name="Microbiome">
        <title>Successional dynamics and alternative stable states in a saline activated sludge microbial community over 9 years.</title>
        <authorList>
            <person name="Wang Y."/>
            <person name="Ye J."/>
            <person name="Ju F."/>
            <person name="Liu L."/>
            <person name="Boyd J.A."/>
            <person name="Deng Y."/>
            <person name="Parks D.H."/>
            <person name="Jiang X."/>
            <person name="Yin X."/>
            <person name="Woodcroft B.J."/>
            <person name="Tyson G.W."/>
            <person name="Hugenholtz P."/>
            <person name="Polz M.F."/>
            <person name="Zhang T."/>
        </authorList>
    </citation>
    <scope>NUCLEOTIDE SEQUENCE</scope>
    <source>
        <strain evidence="3">HKST-UBA01</strain>
    </source>
</reference>
<dbReference type="PROSITE" id="PS50005">
    <property type="entry name" value="TPR"/>
    <property type="match status" value="1"/>
</dbReference>
<protein>
    <submittedName>
        <fullName evidence="3">Redoxin domain-containing protein</fullName>
    </submittedName>
</protein>
<dbReference type="GO" id="GO:0006950">
    <property type="term" value="P:response to stress"/>
    <property type="evidence" value="ECO:0007669"/>
    <property type="project" value="UniProtKB-ARBA"/>
</dbReference>
<dbReference type="PANTHER" id="PTHR42852">
    <property type="entry name" value="THIOL:DISULFIDE INTERCHANGE PROTEIN DSBE"/>
    <property type="match status" value="1"/>
</dbReference>
<dbReference type="InterPro" id="IPR050553">
    <property type="entry name" value="Thioredoxin_ResA/DsbE_sf"/>
</dbReference>
<dbReference type="GO" id="GO:0016209">
    <property type="term" value="F:antioxidant activity"/>
    <property type="evidence" value="ECO:0007669"/>
    <property type="project" value="InterPro"/>
</dbReference>
<name>A0A956LVY0_UNCEI</name>
<organism evidence="3 4">
    <name type="scientific">Eiseniibacteriota bacterium</name>
    <dbReference type="NCBI Taxonomy" id="2212470"/>
    <lineage>
        <taxon>Bacteria</taxon>
        <taxon>Candidatus Eiseniibacteriota</taxon>
    </lineage>
</organism>
<feature type="domain" description="Thioredoxin" evidence="2">
    <location>
        <begin position="322"/>
        <end position="462"/>
    </location>
</feature>
<comment type="caution">
    <text evidence="3">The sequence shown here is derived from an EMBL/GenBank/DDBJ whole genome shotgun (WGS) entry which is preliminary data.</text>
</comment>
<dbReference type="InterPro" id="IPR019734">
    <property type="entry name" value="TPR_rpt"/>
</dbReference>
<dbReference type="GO" id="GO:0016491">
    <property type="term" value="F:oxidoreductase activity"/>
    <property type="evidence" value="ECO:0007669"/>
    <property type="project" value="InterPro"/>
</dbReference>
<dbReference type="InterPro" id="IPR036249">
    <property type="entry name" value="Thioredoxin-like_sf"/>
</dbReference>
<dbReference type="CDD" id="cd02966">
    <property type="entry name" value="TlpA_like_family"/>
    <property type="match status" value="1"/>
</dbReference>
<dbReference type="AlphaFoldDB" id="A0A956LVY0"/>
<evidence type="ECO:0000256" key="1">
    <source>
        <dbReference type="PROSITE-ProRule" id="PRU00339"/>
    </source>
</evidence>
<keyword evidence="1" id="KW-0802">TPR repeat</keyword>
<feature type="repeat" description="TPR" evidence="1">
    <location>
        <begin position="166"/>
        <end position="199"/>
    </location>
</feature>
<accession>A0A956LVY0</accession>